<gene>
    <name evidence="1" type="ORF">C8F04DRAFT_215303</name>
</gene>
<evidence type="ECO:0000313" key="2">
    <source>
        <dbReference type="Proteomes" id="UP001218188"/>
    </source>
</evidence>
<name>A0AAD6TJX3_9AGAR</name>
<accession>A0AAD6TJX3</accession>
<protein>
    <submittedName>
        <fullName evidence="1">Uncharacterized protein</fullName>
    </submittedName>
</protein>
<evidence type="ECO:0000313" key="1">
    <source>
        <dbReference type="EMBL" id="KAJ7046952.1"/>
    </source>
</evidence>
<reference evidence="1" key="1">
    <citation type="submission" date="2023-03" db="EMBL/GenBank/DDBJ databases">
        <title>Massive genome expansion in bonnet fungi (Mycena s.s.) driven by repeated elements and novel gene families across ecological guilds.</title>
        <authorList>
            <consortium name="Lawrence Berkeley National Laboratory"/>
            <person name="Harder C.B."/>
            <person name="Miyauchi S."/>
            <person name="Viragh M."/>
            <person name="Kuo A."/>
            <person name="Thoen E."/>
            <person name="Andreopoulos B."/>
            <person name="Lu D."/>
            <person name="Skrede I."/>
            <person name="Drula E."/>
            <person name="Henrissat B."/>
            <person name="Morin E."/>
            <person name="Kohler A."/>
            <person name="Barry K."/>
            <person name="LaButti K."/>
            <person name="Morin E."/>
            <person name="Salamov A."/>
            <person name="Lipzen A."/>
            <person name="Mereny Z."/>
            <person name="Hegedus B."/>
            <person name="Baldrian P."/>
            <person name="Stursova M."/>
            <person name="Weitz H."/>
            <person name="Taylor A."/>
            <person name="Grigoriev I.V."/>
            <person name="Nagy L.G."/>
            <person name="Martin F."/>
            <person name="Kauserud H."/>
        </authorList>
    </citation>
    <scope>NUCLEOTIDE SEQUENCE</scope>
    <source>
        <strain evidence="1">CBHHK200</strain>
    </source>
</reference>
<organism evidence="1 2">
    <name type="scientific">Mycena alexandri</name>
    <dbReference type="NCBI Taxonomy" id="1745969"/>
    <lineage>
        <taxon>Eukaryota</taxon>
        <taxon>Fungi</taxon>
        <taxon>Dikarya</taxon>
        <taxon>Basidiomycota</taxon>
        <taxon>Agaricomycotina</taxon>
        <taxon>Agaricomycetes</taxon>
        <taxon>Agaricomycetidae</taxon>
        <taxon>Agaricales</taxon>
        <taxon>Marasmiineae</taxon>
        <taxon>Mycenaceae</taxon>
        <taxon>Mycena</taxon>
    </lineage>
</organism>
<comment type="caution">
    <text evidence="1">The sequence shown here is derived from an EMBL/GenBank/DDBJ whole genome shotgun (WGS) entry which is preliminary data.</text>
</comment>
<dbReference type="Proteomes" id="UP001218188">
    <property type="component" value="Unassembled WGS sequence"/>
</dbReference>
<dbReference type="EMBL" id="JARJCM010000002">
    <property type="protein sequence ID" value="KAJ7046952.1"/>
    <property type="molecule type" value="Genomic_DNA"/>
</dbReference>
<sequence length="106" mass="12177">MASHVEQTQAALCSDGKEKWWQDWLTPQNTRTLEKNLEVISHIFRRERSSLSLGDFNSSLLATFHEVSELSECKRLQPSLSELIFLVKSCRKLELKSPISTRSNKA</sequence>
<dbReference type="AlphaFoldDB" id="A0AAD6TJX3"/>
<keyword evidence="2" id="KW-1185">Reference proteome</keyword>
<proteinExistence type="predicted"/>